<accession>A0ABN9YDW6</accession>
<keyword evidence="4" id="KW-1185">Reference proteome</keyword>
<evidence type="ECO:0000256" key="2">
    <source>
        <dbReference type="SAM" id="Phobius"/>
    </source>
</evidence>
<proteinExistence type="predicted"/>
<feature type="transmembrane region" description="Helical" evidence="2">
    <location>
        <begin position="358"/>
        <end position="376"/>
    </location>
</feature>
<comment type="caution">
    <text evidence="3">The sequence shown here is derived from an EMBL/GenBank/DDBJ whole genome shotgun (WGS) entry which is preliminary data.</text>
</comment>
<keyword evidence="2" id="KW-0812">Transmembrane</keyword>
<keyword evidence="2" id="KW-0472">Membrane</keyword>
<protein>
    <submittedName>
        <fullName evidence="3">Uncharacterized protein</fullName>
    </submittedName>
</protein>
<feature type="transmembrane region" description="Helical" evidence="2">
    <location>
        <begin position="190"/>
        <end position="210"/>
    </location>
</feature>
<evidence type="ECO:0000313" key="4">
    <source>
        <dbReference type="Proteomes" id="UP001189429"/>
    </source>
</evidence>
<sequence length="587" mass="67446">MPATSFSQTLCTRRSHSSSGSSRTRIEQEQEVDTSVAFTQCPQYYPEMPDDVDFLDTNNSNFFRMNCMLRNCAGGVSSCGTGGTWLIRDRRAGIHGTDSIWDMESVEMKRQGFTQCIEYTFFHESCKVEDTASSLDRVVKGKHSQYINRRLAYGMAKDPVDYLAAVQRWAEGGVVLSLQTFLGCEEGIHMIWMTFILFLSFIGSLVNLVYGYGYTGLLEEFSFRVFGGDLFYVAMVDVATQLSDWCVAYGAVEEVYKYIFIDMFLNVQGWLIAMLLFFVVLTTITMASHYLHHCACCGRKRKLRRTRFPTSLAQWARLLITMDNLTYFLWFWTAFFWVGFNYYAVYFKRYYHFEASGMVLFSWMMQVLSWSMVISATGRYRMDQSMAANEVFFLSLTNIWRTTQMFYITAPLTAYSIVMGISDFLKNRMLGVDISYWVGGDRGAVSKAMTQWWTLLLVLAMIVTHILFWFTELLIHADVVGIFIVTFIGLDVMHPCAFLWLGVEAESLPKPAAGPMPAWVRLLRRTLQLLLCPAFWRNCMRKVVFHPRTALIVQWIGPLQNVLMPILTIWMPELGINNALLLLASVK</sequence>
<dbReference type="EMBL" id="CAUYUJ010022503">
    <property type="protein sequence ID" value="CAK0911002.1"/>
    <property type="molecule type" value="Genomic_DNA"/>
</dbReference>
<organism evidence="3 4">
    <name type="scientific">Prorocentrum cordatum</name>
    <dbReference type="NCBI Taxonomy" id="2364126"/>
    <lineage>
        <taxon>Eukaryota</taxon>
        <taxon>Sar</taxon>
        <taxon>Alveolata</taxon>
        <taxon>Dinophyceae</taxon>
        <taxon>Prorocentrales</taxon>
        <taxon>Prorocentraceae</taxon>
        <taxon>Prorocentrum</taxon>
    </lineage>
</organism>
<feature type="region of interest" description="Disordered" evidence="1">
    <location>
        <begin position="1"/>
        <end position="32"/>
    </location>
</feature>
<evidence type="ECO:0000256" key="1">
    <source>
        <dbReference type="SAM" id="MobiDB-lite"/>
    </source>
</evidence>
<feature type="transmembrane region" description="Helical" evidence="2">
    <location>
        <begin position="482"/>
        <end position="503"/>
    </location>
</feature>
<name>A0ABN9YDW6_9DINO</name>
<feature type="transmembrane region" description="Helical" evidence="2">
    <location>
        <begin position="452"/>
        <end position="470"/>
    </location>
</feature>
<keyword evidence="2" id="KW-1133">Transmembrane helix</keyword>
<feature type="transmembrane region" description="Helical" evidence="2">
    <location>
        <begin position="405"/>
        <end position="425"/>
    </location>
</feature>
<feature type="compositionally biased region" description="Polar residues" evidence="1">
    <location>
        <begin position="1"/>
        <end position="12"/>
    </location>
</feature>
<reference evidence="3" key="1">
    <citation type="submission" date="2023-10" db="EMBL/GenBank/DDBJ databases">
        <authorList>
            <person name="Chen Y."/>
            <person name="Shah S."/>
            <person name="Dougan E. K."/>
            <person name="Thang M."/>
            <person name="Chan C."/>
        </authorList>
    </citation>
    <scope>NUCLEOTIDE SEQUENCE [LARGE SCALE GENOMIC DNA]</scope>
</reference>
<feature type="transmembrane region" description="Helical" evidence="2">
    <location>
        <begin position="327"/>
        <end position="346"/>
    </location>
</feature>
<evidence type="ECO:0000313" key="3">
    <source>
        <dbReference type="EMBL" id="CAK0911002.1"/>
    </source>
</evidence>
<dbReference type="Proteomes" id="UP001189429">
    <property type="component" value="Unassembled WGS sequence"/>
</dbReference>
<feature type="transmembrane region" description="Helical" evidence="2">
    <location>
        <begin position="264"/>
        <end position="284"/>
    </location>
</feature>
<feature type="transmembrane region" description="Helical" evidence="2">
    <location>
        <begin position="230"/>
        <end position="252"/>
    </location>
</feature>
<gene>
    <name evidence="3" type="ORF">PCOR1329_LOCUS85010</name>
</gene>